<evidence type="ECO:0008006" key="4">
    <source>
        <dbReference type="Google" id="ProtNLM"/>
    </source>
</evidence>
<feature type="domain" description="Transposase IS4-like" evidence="1">
    <location>
        <begin position="98"/>
        <end position="337"/>
    </location>
</feature>
<feature type="domain" description="H repeat-associated protein N-terminal" evidence="2">
    <location>
        <begin position="5"/>
        <end position="91"/>
    </location>
</feature>
<dbReference type="Pfam" id="PF13808">
    <property type="entry name" value="DDE_Tnp_1_assoc"/>
    <property type="match status" value="1"/>
</dbReference>
<organism evidence="3">
    <name type="scientific">marine metagenome</name>
    <dbReference type="NCBI Taxonomy" id="408172"/>
    <lineage>
        <taxon>unclassified sequences</taxon>
        <taxon>metagenomes</taxon>
        <taxon>ecological metagenomes</taxon>
    </lineage>
</organism>
<dbReference type="GO" id="GO:0006313">
    <property type="term" value="P:DNA transposition"/>
    <property type="evidence" value="ECO:0007669"/>
    <property type="project" value="InterPro"/>
</dbReference>
<dbReference type="InterPro" id="IPR047647">
    <property type="entry name" value="ISAs1_transpos"/>
</dbReference>
<dbReference type="EMBL" id="UINC01020107">
    <property type="protein sequence ID" value="SVA84754.1"/>
    <property type="molecule type" value="Genomic_DNA"/>
</dbReference>
<dbReference type="PANTHER" id="PTHR30298">
    <property type="entry name" value="H REPEAT-ASSOCIATED PREDICTED TRANSPOSASE"/>
    <property type="match status" value="1"/>
</dbReference>
<dbReference type="InterPro" id="IPR002559">
    <property type="entry name" value="Transposase_11"/>
</dbReference>
<evidence type="ECO:0000259" key="1">
    <source>
        <dbReference type="Pfam" id="PF01609"/>
    </source>
</evidence>
<dbReference type="InterPro" id="IPR051698">
    <property type="entry name" value="Transposase_11-like"/>
</dbReference>
<dbReference type="InterPro" id="IPR032806">
    <property type="entry name" value="YbfD_N"/>
</dbReference>
<evidence type="ECO:0000259" key="2">
    <source>
        <dbReference type="Pfam" id="PF13808"/>
    </source>
</evidence>
<evidence type="ECO:0000313" key="3">
    <source>
        <dbReference type="EMBL" id="SVA84754.1"/>
    </source>
</evidence>
<dbReference type="GO" id="GO:0004803">
    <property type="term" value="F:transposase activity"/>
    <property type="evidence" value="ECO:0007669"/>
    <property type="project" value="InterPro"/>
</dbReference>
<sequence length="367" mass="41691">MSFITHFESLEDKRSHINKKHDLLDVIFLTVVAILSGAEGWKDIKQFGDSKLDWLRKFRAFKEGVPVDDTIARIISSLEPNALLTSFISWVNEIREDQGQPVIAFDGKTLRHSFDGDRKTALHSVSAYAVEQGLVLAQCKSKGKKNEVSTVLELIELLELKGSIVTADAMHCLKKVAKAINAKGGDYVLQVKNNQGKLATEIAAYFHKTRRDTPQDIKTNSLTLTNDGHGRIEERTYVQLPITPWLTQSQGWTNIKSVIEVTRKRYLKDKETSETAYYISSLEVNLPQIAKAIRSHWSIENASHWVLDMTYREDDSRIRRGDAPENMATFRRFAMNLARLSPIKDSMKGKLKQAAWSDEVREKLLFA</sequence>
<dbReference type="NCBIfam" id="NF033564">
    <property type="entry name" value="transpos_ISAs1"/>
    <property type="match status" value="1"/>
</dbReference>
<dbReference type="Pfam" id="PF01609">
    <property type="entry name" value="DDE_Tnp_1"/>
    <property type="match status" value="1"/>
</dbReference>
<dbReference type="AlphaFoldDB" id="A0A381Z6H9"/>
<accession>A0A381Z6H9</accession>
<gene>
    <name evidence="3" type="ORF">METZ01_LOCUS137608</name>
</gene>
<protein>
    <recommendedName>
        <fullName evidence="4">Transposase IS4-like domain-containing protein</fullName>
    </recommendedName>
</protein>
<dbReference type="PANTHER" id="PTHR30298:SF0">
    <property type="entry name" value="PROTEIN YBFL-RELATED"/>
    <property type="match status" value="1"/>
</dbReference>
<name>A0A381Z6H9_9ZZZZ</name>
<proteinExistence type="predicted"/>
<reference evidence="3" key="1">
    <citation type="submission" date="2018-05" db="EMBL/GenBank/DDBJ databases">
        <authorList>
            <person name="Lanie J.A."/>
            <person name="Ng W.-L."/>
            <person name="Kazmierczak K.M."/>
            <person name="Andrzejewski T.M."/>
            <person name="Davidsen T.M."/>
            <person name="Wayne K.J."/>
            <person name="Tettelin H."/>
            <person name="Glass J.I."/>
            <person name="Rusch D."/>
            <person name="Podicherti R."/>
            <person name="Tsui H.-C.T."/>
            <person name="Winkler M.E."/>
        </authorList>
    </citation>
    <scope>NUCLEOTIDE SEQUENCE</scope>
</reference>
<dbReference type="GO" id="GO:0003677">
    <property type="term" value="F:DNA binding"/>
    <property type="evidence" value="ECO:0007669"/>
    <property type="project" value="InterPro"/>
</dbReference>